<gene>
    <name evidence="3" type="ORF">METZ01_LOCUS468574</name>
</gene>
<dbReference type="InterPro" id="IPR001525">
    <property type="entry name" value="C5_MeTfrase"/>
</dbReference>
<proteinExistence type="predicted"/>
<protein>
    <recommendedName>
        <fullName evidence="4">DNA (cytosine-5-)-methyltransferase</fullName>
    </recommendedName>
</protein>
<dbReference type="AlphaFoldDB" id="A0A383B7E2"/>
<evidence type="ECO:0000313" key="3">
    <source>
        <dbReference type="EMBL" id="SVE15720.1"/>
    </source>
</evidence>
<keyword evidence="2" id="KW-0808">Transferase</keyword>
<dbReference type="SUPFAM" id="SSF53335">
    <property type="entry name" value="S-adenosyl-L-methionine-dependent methyltransferases"/>
    <property type="match status" value="1"/>
</dbReference>
<reference evidence="3" key="1">
    <citation type="submission" date="2018-05" db="EMBL/GenBank/DDBJ databases">
        <authorList>
            <person name="Lanie J.A."/>
            <person name="Ng W.-L."/>
            <person name="Kazmierczak K.M."/>
            <person name="Andrzejewski T.M."/>
            <person name="Davidsen T.M."/>
            <person name="Wayne K.J."/>
            <person name="Tettelin H."/>
            <person name="Glass J.I."/>
            <person name="Rusch D."/>
            <person name="Podicherti R."/>
            <person name="Tsui H.-C.T."/>
            <person name="Winkler M.E."/>
        </authorList>
    </citation>
    <scope>NUCLEOTIDE SEQUENCE</scope>
</reference>
<name>A0A383B7E2_9ZZZZ</name>
<dbReference type="Pfam" id="PF00145">
    <property type="entry name" value="DNA_methylase"/>
    <property type="match status" value="1"/>
</dbReference>
<dbReference type="Gene3D" id="3.40.50.150">
    <property type="entry name" value="Vaccinia Virus protein VP39"/>
    <property type="match status" value="1"/>
</dbReference>
<keyword evidence="1" id="KW-0489">Methyltransferase</keyword>
<evidence type="ECO:0008006" key="4">
    <source>
        <dbReference type="Google" id="ProtNLM"/>
    </source>
</evidence>
<dbReference type="GO" id="GO:0032259">
    <property type="term" value="P:methylation"/>
    <property type="evidence" value="ECO:0007669"/>
    <property type="project" value="UniProtKB-KW"/>
</dbReference>
<evidence type="ECO:0000256" key="2">
    <source>
        <dbReference type="ARBA" id="ARBA00022679"/>
    </source>
</evidence>
<evidence type="ECO:0000256" key="1">
    <source>
        <dbReference type="ARBA" id="ARBA00022603"/>
    </source>
</evidence>
<dbReference type="InterPro" id="IPR029063">
    <property type="entry name" value="SAM-dependent_MTases_sf"/>
</dbReference>
<dbReference type="EMBL" id="UINC01197970">
    <property type="protein sequence ID" value="SVE15720.1"/>
    <property type="molecule type" value="Genomic_DNA"/>
</dbReference>
<dbReference type="GO" id="GO:0008168">
    <property type="term" value="F:methyltransferase activity"/>
    <property type="evidence" value="ECO:0007669"/>
    <property type="project" value="UniProtKB-KW"/>
</dbReference>
<sequence length="75" mass="8176">MKKNKPNLIDIFAGCGGLTFGFKDAGFKPIMGVDNDAAALETFKYNFSDTITLNFDLFQKNAIAGIKNKAEKLSP</sequence>
<accession>A0A383B7E2</accession>
<organism evidence="3">
    <name type="scientific">marine metagenome</name>
    <dbReference type="NCBI Taxonomy" id="408172"/>
    <lineage>
        <taxon>unclassified sequences</taxon>
        <taxon>metagenomes</taxon>
        <taxon>ecological metagenomes</taxon>
    </lineage>
</organism>
<feature type="non-terminal residue" evidence="3">
    <location>
        <position position="75"/>
    </location>
</feature>